<name>A0ABM3YMP0_ERIEU</name>
<dbReference type="InterPro" id="IPR035979">
    <property type="entry name" value="RBD_domain_sf"/>
</dbReference>
<reference evidence="6" key="1">
    <citation type="submission" date="2025-08" db="UniProtKB">
        <authorList>
            <consortium name="RefSeq"/>
        </authorList>
    </citation>
    <scope>IDENTIFICATION</scope>
</reference>
<dbReference type="CDD" id="cd12664">
    <property type="entry name" value="RRM1_RAVER2"/>
    <property type="match status" value="1"/>
</dbReference>
<dbReference type="SMART" id="SM00360">
    <property type="entry name" value="RRM"/>
    <property type="match status" value="2"/>
</dbReference>
<evidence type="ECO:0000259" key="4">
    <source>
        <dbReference type="PROSITE" id="PS50102"/>
    </source>
</evidence>
<gene>
    <name evidence="6" type="primary">RAVER2</name>
</gene>
<dbReference type="Proteomes" id="UP001652624">
    <property type="component" value="Chromosome 13"/>
</dbReference>
<evidence type="ECO:0000256" key="2">
    <source>
        <dbReference type="PROSITE-ProRule" id="PRU00176"/>
    </source>
</evidence>
<dbReference type="InterPro" id="IPR012677">
    <property type="entry name" value="Nucleotide-bd_a/b_plait_sf"/>
</dbReference>
<dbReference type="RefSeq" id="XP_060062339.1">
    <property type="nucleotide sequence ID" value="XM_060206356.1"/>
</dbReference>
<dbReference type="Pfam" id="PF00076">
    <property type="entry name" value="RRM_1"/>
    <property type="match status" value="2"/>
</dbReference>
<dbReference type="InterPro" id="IPR050502">
    <property type="entry name" value="Euk_RNA-bind_prot"/>
</dbReference>
<keyword evidence="5" id="KW-1185">Reference proteome</keyword>
<dbReference type="InterPro" id="IPR047943">
    <property type="entry name" value="RAVER2_RRM1"/>
</dbReference>
<keyword evidence="1 2" id="KW-0694">RNA-binding</keyword>
<dbReference type="PROSITE" id="PS50102">
    <property type="entry name" value="RRM"/>
    <property type="match status" value="2"/>
</dbReference>
<feature type="domain" description="RRM" evidence="4">
    <location>
        <begin position="63"/>
        <end position="134"/>
    </location>
</feature>
<dbReference type="GeneID" id="103113060"/>
<evidence type="ECO:0000313" key="6">
    <source>
        <dbReference type="RefSeq" id="XP_060062339.1"/>
    </source>
</evidence>
<dbReference type="PANTHER" id="PTHR48025">
    <property type="entry name" value="OS02G0815200 PROTEIN"/>
    <property type="match status" value="1"/>
</dbReference>
<evidence type="ECO:0000256" key="1">
    <source>
        <dbReference type="ARBA" id="ARBA00022884"/>
    </source>
</evidence>
<feature type="compositionally biased region" description="Gly residues" evidence="3">
    <location>
        <begin position="11"/>
        <end position="28"/>
    </location>
</feature>
<feature type="domain" description="RRM" evidence="4">
    <location>
        <begin position="136"/>
        <end position="219"/>
    </location>
</feature>
<organism evidence="5 6">
    <name type="scientific">Erinaceus europaeus</name>
    <name type="common">Western European hedgehog</name>
    <dbReference type="NCBI Taxonomy" id="9365"/>
    <lineage>
        <taxon>Eukaryota</taxon>
        <taxon>Metazoa</taxon>
        <taxon>Chordata</taxon>
        <taxon>Craniata</taxon>
        <taxon>Vertebrata</taxon>
        <taxon>Euteleostomi</taxon>
        <taxon>Mammalia</taxon>
        <taxon>Eutheria</taxon>
        <taxon>Laurasiatheria</taxon>
        <taxon>Eulipotyphla</taxon>
        <taxon>Erinaceidae</taxon>
        <taxon>Erinaceinae</taxon>
        <taxon>Erinaceus</taxon>
    </lineage>
</organism>
<feature type="region of interest" description="Disordered" evidence="3">
    <location>
        <begin position="1"/>
        <end position="43"/>
    </location>
</feature>
<sequence>MAAAAGDGRGEGGAGLGGAQGLEPGTGGARELAGDPAPAPAGLHPEEVAARLQRMRRELSNRRKILVKNLPPDSSCQEVHDLLQDYELKYCYVDRNKRTAFVTLLNGEQAQNAIRTFHQYSFRGKDLIVQLQPTDALLCITNLPTSFTLEDFEELVRAYGNIERCFLVYSEVTGHSKGYGFVEYMKKDFAAKARLELLGKQLGAAALFAQWMDVNLLTADLIHSKCLCIDKLPTDYRDSDELWQFFSSIHKPVFCQMHSNQKGLLPEPNPMQIMKSLNNPAMLQVLLQPQLCRRAVKPAVFGAHHSLPRLLNPAISSAFFHLSKAPQSSLMSNAPNLLLQNLAHLQQVMKSENFHTNNKPGLLGEAPAIVLQTAVGLGSTLPLKAELGHHGEAHKTSNLIPTQNTITARVGMLPFFPNQHIAGQAGPGHANTQEKQPASVGMAEANFSGSQTYLQNFPNFPVGGLLAGHLKQQQSQPKGTDISSGAAARNQTSLLGEPPKEIRLSKNPYLNLASVLPSVCLSSSANKTTLQKTGLGNDILEAVSQGIKSQQTLEKCIAYSQPFGDYAQVSSLRNEKRSSSYLVSTPEAGSVEFVDQHSQSTGTYYMETYFKKKRVY</sequence>
<protein>
    <submittedName>
        <fullName evidence="6">Ribonucleoprotein PTB-binding 2 isoform X6</fullName>
    </submittedName>
</protein>
<proteinExistence type="predicted"/>
<dbReference type="CDD" id="cd12666">
    <property type="entry name" value="RRM2_RAVER2"/>
    <property type="match status" value="1"/>
</dbReference>
<dbReference type="Gene3D" id="3.30.70.330">
    <property type="match status" value="2"/>
</dbReference>
<dbReference type="InterPro" id="IPR000504">
    <property type="entry name" value="RRM_dom"/>
</dbReference>
<dbReference type="InterPro" id="IPR034636">
    <property type="entry name" value="RAVER2_RRM2"/>
</dbReference>
<dbReference type="PANTHER" id="PTHR48025:SF1">
    <property type="entry name" value="RRM DOMAIN-CONTAINING PROTEIN"/>
    <property type="match status" value="1"/>
</dbReference>
<dbReference type="SUPFAM" id="SSF54928">
    <property type="entry name" value="RNA-binding domain, RBD"/>
    <property type="match status" value="2"/>
</dbReference>
<accession>A0ABM3YMP0</accession>
<keyword evidence="6" id="KW-0687">Ribonucleoprotein</keyword>
<evidence type="ECO:0000256" key="3">
    <source>
        <dbReference type="SAM" id="MobiDB-lite"/>
    </source>
</evidence>
<dbReference type="GO" id="GO:1990904">
    <property type="term" value="C:ribonucleoprotein complex"/>
    <property type="evidence" value="ECO:0007669"/>
    <property type="project" value="UniProtKB-KW"/>
</dbReference>
<evidence type="ECO:0000313" key="5">
    <source>
        <dbReference type="Proteomes" id="UP001652624"/>
    </source>
</evidence>